<dbReference type="SMART" id="SM00563">
    <property type="entry name" value="PlsC"/>
    <property type="match status" value="1"/>
</dbReference>
<dbReference type="EC" id="2.3.1.51" evidence="4"/>
<dbReference type="Proteomes" id="UP000823900">
    <property type="component" value="Unassembled WGS sequence"/>
</dbReference>
<dbReference type="CDD" id="cd07989">
    <property type="entry name" value="LPLAT_AGPAT-like"/>
    <property type="match status" value="1"/>
</dbReference>
<keyword evidence="4" id="KW-0444">Lipid biosynthesis</keyword>
<keyword evidence="2 4" id="KW-0808">Transferase</keyword>
<dbReference type="NCBIfam" id="TIGR00530">
    <property type="entry name" value="AGP_acyltrn"/>
    <property type="match status" value="1"/>
</dbReference>
<dbReference type="Pfam" id="PF01553">
    <property type="entry name" value="Acyltransferase"/>
    <property type="match status" value="1"/>
</dbReference>
<comment type="similarity">
    <text evidence="1 4">Belongs to the 1-acyl-sn-glycerol-3-phosphate acyltransferase family.</text>
</comment>
<dbReference type="SUPFAM" id="SSF69593">
    <property type="entry name" value="Glycerol-3-phosphate (1)-acyltransferase"/>
    <property type="match status" value="1"/>
</dbReference>
<proteinExistence type="inferred from homology"/>
<keyword evidence="4" id="KW-0594">Phospholipid biosynthesis</keyword>
<dbReference type="GO" id="GO:0006654">
    <property type="term" value="P:phosphatidic acid biosynthetic process"/>
    <property type="evidence" value="ECO:0007669"/>
    <property type="project" value="TreeGrafter"/>
</dbReference>
<evidence type="ECO:0000313" key="7">
    <source>
        <dbReference type="Proteomes" id="UP000823900"/>
    </source>
</evidence>
<keyword evidence="3 4" id="KW-0012">Acyltransferase</keyword>
<gene>
    <name evidence="6" type="ORF">IAA07_06605</name>
</gene>
<evidence type="ECO:0000259" key="5">
    <source>
        <dbReference type="SMART" id="SM00563"/>
    </source>
</evidence>
<dbReference type="GO" id="GO:0003841">
    <property type="term" value="F:1-acylglycerol-3-phosphate O-acyltransferase activity"/>
    <property type="evidence" value="ECO:0007669"/>
    <property type="project" value="UniProtKB-UniRule"/>
</dbReference>
<organism evidence="6 7">
    <name type="scientific">Candidatus Lachnoclostridium stercoravium</name>
    <dbReference type="NCBI Taxonomy" id="2838633"/>
    <lineage>
        <taxon>Bacteria</taxon>
        <taxon>Bacillati</taxon>
        <taxon>Bacillota</taxon>
        <taxon>Clostridia</taxon>
        <taxon>Lachnospirales</taxon>
        <taxon>Lachnospiraceae</taxon>
    </lineage>
</organism>
<feature type="domain" description="Phospholipid/glycerol acyltransferase" evidence="5">
    <location>
        <begin position="70"/>
        <end position="185"/>
    </location>
</feature>
<dbReference type="PANTHER" id="PTHR10434">
    <property type="entry name" value="1-ACYL-SN-GLYCEROL-3-PHOSPHATE ACYLTRANSFERASE"/>
    <property type="match status" value="1"/>
</dbReference>
<keyword evidence="4" id="KW-0443">Lipid metabolism</keyword>
<dbReference type="EMBL" id="DWZA01000057">
    <property type="protein sequence ID" value="HJA71240.1"/>
    <property type="molecule type" value="Genomic_DNA"/>
</dbReference>
<comment type="domain">
    <text evidence="4">The HXXXXD motif is essential for acyltransferase activity and may constitute the binding site for the phosphate moiety of the glycerol-3-phosphate.</text>
</comment>
<accession>A0A9D2HI75</accession>
<sequence length="237" mass="27531">MIRIALMVVRSLFRIPSYMYHLIQYGKPDDSHTEYERYIYLRKLVKRVNHVGRVKVVGYGEENIPEKDGFIMFPNHQGLFDSLAIIETCSHPFGIVIKQEAARWILVKQVIALLRGIAIDRDDIKDSIRMIRQVTEEVKQGRNYVIFAEGTRSKEQNNILPFKSGTFKSAVNAKCPIVPVALIDSYKPFDCNSIKKEKVEVHYLPPIYPEEYRGMKTSEIAEIVHDRIQEEINAYRN</sequence>
<dbReference type="InterPro" id="IPR002123">
    <property type="entry name" value="Plipid/glycerol_acylTrfase"/>
</dbReference>
<evidence type="ECO:0000256" key="1">
    <source>
        <dbReference type="ARBA" id="ARBA00008655"/>
    </source>
</evidence>
<reference evidence="6" key="1">
    <citation type="journal article" date="2021" name="PeerJ">
        <title>Extensive microbial diversity within the chicken gut microbiome revealed by metagenomics and culture.</title>
        <authorList>
            <person name="Gilroy R."/>
            <person name="Ravi A."/>
            <person name="Getino M."/>
            <person name="Pursley I."/>
            <person name="Horton D.L."/>
            <person name="Alikhan N.F."/>
            <person name="Baker D."/>
            <person name="Gharbi K."/>
            <person name="Hall N."/>
            <person name="Watson M."/>
            <person name="Adriaenssens E.M."/>
            <person name="Foster-Nyarko E."/>
            <person name="Jarju S."/>
            <person name="Secka A."/>
            <person name="Antonio M."/>
            <person name="Oren A."/>
            <person name="Chaudhuri R.R."/>
            <person name="La Ragione R."/>
            <person name="Hildebrand F."/>
            <person name="Pallen M.J."/>
        </authorList>
    </citation>
    <scope>NUCLEOTIDE SEQUENCE</scope>
    <source>
        <strain evidence="6">CHK178-16964</strain>
    </source>
</reference>
<dbReference type="GO" id="GO:0016020">
    <property type="term" value="C:membrane"/>
    <property type="evidence" value="ECO:0007669"/>
    <property type="project" value="InterPro"/>
</dbReference>
<dbReference type="InterPro" id="IPR004552">
    <property type="entry name" value="AGP_acyltrans"/>
</dbReference>
<protein>
    <recommendedName>
        <fullName evidence="4">1-acyl-sn-glycerol-3-phosphate acyltransferase</fullName>
        <ecNumber evidence="4">2.3.1.51</ecNumber>
    </recommendedName>
</protein>
<comment type="catalytic activity">
    <reaction evidence="4">
        <text>a 1-acyl-sn-glycero-3-phosphate + an acyl-CoA = a 1,2-diacyl-sn-glycero-3-phosphate + CoA</text>
        <dbReference type="Rhea" id="RHEA:19709"/>
        <dbReference type="ChEBI" id="CHEBI:57287"/>
        <dbReference type="ChEBI" id="CHEBI:57970"/>
        <dbReference type="ChEBI" id="CHEBI:58342"/>
        <dbReference type="ChEBI" id="CHEBI:58608"/>
        <dbReference type="EC" id="2.3.1.51"/>
    </reaction>
</comment>
<dbReference type="PANTHER" id="PTHR10434:SF66">
    <property type="entry name" value="PHOSPHOLIPID_GLYCEROL ACYLTRANSFERASE DOMAIN-CONTAINING PROTEIN"/>
    <property type="match status" value="1"/>
</dbReference>
<keyword evidence="4" id="KW-1208">Phospholipid metabolism</keyword>
<evidence type="ECO:0000313" key="6">
    <source>
        <dbReference type="EMBL" id="HJA71240.1"/>
    </source>
</evidence>
<evidence type="ECO:0000256" key="2">
    <source>
        <dbReference type="ARBA" id="ARBA00022679"/>
    </source>
</evidence>
<reference evidence="6" key="2">
    <citation type="submission" date="2021-04" db="EMBL/GenBank/DDBJ databases">
        <authorList>
            <person name="Gilroy R."/>
        </authorList>
    </citation>
    <scope>NUCLEOTIDE SEQUENCE</scope>
    <source>
        <strain evidence="6">CHK178-16964</strain>
    </source>
</reference>
<evidence type="ECO:0000256" key="3">
    <source>
        <dbReference type="ARBA" id="ARBA00023315"/>
    </source>
</evidence>
<name>A0A9D2HI75_9FIRM</name>
<comment type="caution">
    <text evidence="6">The sequence shown here is derived from an EMBL/GenBank/DDBJ whole genome shotgun (WGS) entry which is preliminary data.</text>
</comment>
<dbReference type="AlphaFoldDB" id="A0A9D2HI75"/>
<evidence type="ECO:0000256" key="4">
    <source>
        <dbReference type="RuleBase" id="RU361267"/>
    </source>
</evidence>